<evidence type="ECO:0000313" key="9">
    <source>
        <dbReference type="Proteomes" id="UP000734854"/>
    </source>
</evidence>
<reference evidence="8 9" key="1">
    <citation type="submission" date="2020-08" db="EMBL/GenBank/DDBJ databases">
        <title>Plant Genome Project.</title>
        <authorList>
            <person name="Zhang R.-G."/>
        </authorList>
    </citation>
    <scope>NUCLEOTIDE SEQUENCE [LARGE SCALE GENOMIC DNA]</scope>
    <source>
        <tissue evidence="8">Rhizome</tissue>
    </source>
</reference>
<evidence type="ECO:0000256" key="6">
    <source>
        <dbReference type="RuleBase" id="RU367028"/>
    </source>
</evidence>
<organism evidence="8 9">
    <name type="scientific">Zingiber officinale</name>
    <name type="common">Ginger</name>
    <name type="synonym">Amomum zingiber</name>
    <dbReference type="NCBI Taxonomy" id="94328"/>
    <lineage>
        <taxon>Eukaryota</taxon>
        <taxon>Viridiplantae</taxon>
        <taxon>Streptophyta</taxon>
        <taxon>Embryophyta</taxon>
        <taxon>Tracheophyta</taxon>
        <taxon>Spermatophyta</taxon>
        <taxon>Magnoliopsida</taxon>
        <taxon>Liliopsida</taxon>
        <taxon>Zingiberales</taxon>
        <taxon>Zingiberaceae</taxon>
        <taxon>Zingiber</taxon>
    </lineage>
</organism>
<evidence type="ECO:0000256" key="1">
    <source>
        <dbReference type="ARBA" id="ARBA00004123"/>
    </source>
</evidence>
<dbReference type="PROSITE" id="PS51754">
    <property type="entry name" value="OVATE"/>
    <property type="match status" value="1"/>
</dbReference>
<evidence type="ECO:0000256" key="3">
    <source>
        <dbReference type="ARBA" id="ARBA00023015"/>
    </source>
</evidence>
<dbReference type="InterPro" id="IPR006458">
    <property type="entry name" value="Ovate_C"/>
</dbReference>
<evidence type="ECO:0000313" key="8">
    <source>
        <dbReference type="EMBL" id="KAG6498698.1"/>
    </source>
</evidence>
<evidence type="ECO:0000256" key="5">
    <source>
        <dbReference type="ARBA" id="ARBA00023242"/>
    </source>
</evidence>
<comment type="caution">
    <text evidence="8">The sequence shown here is derived from an EMBL/GenBank/DDBJ whole genome shotgun (WGS) entry which is preliminary data.</text>
</comment>
<gene>
    <name evidence="8" type="ORF">ZIOFF_038420</name>
</gene>
<dbReference type="Proteomes" id="UP000734854">
    <property type="component" value="Unassembled WGS sequence"/>
</dbReference>
<evidence type="ECO:0000256" key="2">
    <source>
        <dbReference type="ARBA" id="ARBA00022491"/>
    </source>
</evidence>
<comment type="subcellular location">
    <subcellularLocation>
        <location evidence="1 6">Nucleus</location>
    </subcellularLocation>
</comment>
<dbReference type="InterPro" id="IPR038933">
    <property type="entry name" value="Ovate"/>
</dbReference>
<dbReference type="NCBIfam" id="TIGR01568">
    <property type="entry name" value="A_thal_3678"/>
    <property type="match status" value="1"/>
</dbReference>
<proteinExistence type="predicted"/>
<evidence type="ECO:0000259" key="7">
    <source>
        <dbReference type="PROSITE" id="PS51754"/>
    </source>
</evidence>
<feature type="domain" description="OVATE" evidence="7">
    <location>
        <begin position="40"/>
        <end position="101"/>
    </location>
</feature>
<keyword evidence="5 6" id="KW-0539">Nucleus</keyword>
<keyword evidence="2 6" id="KW-0678">Repressor</keyword>
<dbReference type="EMBL" id="JACMSC010000011">
    <property type="protein sequence ID" value="KAG6498698.1"/>
    <property type="molecule type" value="Genomic_DNA"/>
</dbReference>
<dbReference type="AlphaFoldDB" id="A0A8J5KSL1"/>
<comment type="function">
    <text evidence="6">Transcriptional repressor that regulates multiple aspects of plant growth and development.</text>
</comment>
<keyword evidence="9" id="KW-1185">Reference proteome</keyword>
<dbReference type="GO" id="GO:0045892">
    <property type="term" value="P:negative regulation of DNA-templated transcription"/>
    <property type="evidence" value="ECO:0007669"/>
    <property type="project" value="UniProtKB-UniRule"/>
</dbReference>
<sequence length="144" mass="16880">MVQARLEQMISHHWDPGVRHQRRMNSAVAETSKSRCTLLIAMDRRSHDPKGDFKVSMIEVITSKRMEEPKELRSLLNCYLSMNSSEQRLVILEAFHEVCSSLFCCRDNIIFNKGNAKPFMLNRNMKQQENNEDQDTKQKFMDLS</sequence>
<accession>A0A8J5KSL1</accession>
<keyword evidence="4 6" id="KW-0804">Transcription</keyword>
<name>A0A8J5KSL1_ZINOF</name>
<evidence type="ECO:0000256" key="4">
    <source>
        <dbReference type="ARBA" id="ARBA00023163"/>
    </source>
</evidence>
<dbReference type="Pfam" id="PF04844">
    <property type="entry name" value="Ovate"/>
    <property type="match status" value="1"/>
</dbReference>
<dbReference type="GO" id="GO:0005634">
    <property type="term" value="C:nucleus"/>
    <property type="evidence" value="ECO:0007669"/>
    <property type="project" value="UniProtKB-SubCell"/>
</dbReference>
<dbReference type="PANTHER" id="PTHR33057:SF114">
    <property type="entry name" value="TRANSCRIPTION REPRESSOR-RELATED"/>
    <property type="match status" value="1"/>
</dbReference>
<protein>
    <recommendedName>
        <fullName evidence="6">Transcription repressor</fullName>
    </recommendedName>
    <alternativeName>
        <fullName evidence="6">Ovate family protein</fullName>
    </alternativeName>
</protein>
<keyword evidence="3 6" id="KW-0805">Transcription regulation</keyword>
<dbReference type="PANTHER" id="PTHR33057">
    <property type="entry name" value="TRANSCRIPTION REPRESSOR OFP7-RELATED"/>
    <property type="match status" value="1"/>
</dbReference>